<name>A0A1G4EFQ5_BACMY</name>
<dbReference type="AlphaFoldDB" id="A0A1G4EFQ5"/>
<dbReference type="GO" id="GO:0003677">
    <property type="term" value="F:DNA binding"/>
    <property type="evidence" value="ECO:0007669"/>
    <property type="project" value="InterPro"/>
</dbReference>
<dbReference type="Gene3D" id="1.10.10.10">
    <property type="entry name" value="Winged helix-like DNA-binding domain superfamily/Winged helix DNA-binding domain"/>
    <property type="match status" value="1"/>
</dbReference>
<accession>A0A1G4EFQ5</accession>
<dbReference type="InterPro" id="IPR007627">
    <property type="entry name" value="RNA_pol_sigma70_r2"/>
</dbReference>
<dbReference type="InterPro" id="IPR013324">
    <property type="entry name" value="RNA_pol_sigma_r3/r4-like"/>
</dbReference>
<dbReference type="EMBL" id="FMAK01000026">
    <property type="protein sequence ID" value="SCB67593.1"/>
    <property type="molecule type" value="Genomic_DNA"/>
</dbReference>
<dbReference type="Gene3D" id="1.10.1740.10">
    <property type="match status" value="1"/>
</dbReference>
<evidence type="ECO:0000313" key="8">
    <source>
        <dbReference type="Proteomes" id="UP000195696"/>
    </source>
</evidence>
<dbReference type="PANTHER" id="PTHR43133">
    <property type="entry name" value="RNA POLYMERASE ECF-TYPE SIGMA FACTO"/>
    <property type="match status" value="1"/>
</dbReference>
<dbReference type="GO" id="GO:0006352">
    <property type="term" value="P:DNA-templated transcription initiation"/>
    <property type="evidence" value="ECO:0007669"/>
    <property type="project" value="InterPro"/>
</dbReference>
<protein>
    <submittedName>
        <fullName evidence="7">Sigma-70 family RNA polymerase sigma factor</fullName>
    </submittedName>
</protein>
<proteinExistence type="inferred from homology"/>
<dbReference type="NCBIfam" id="TIGR02937">
    <property type="entry name" value="sigma70-ECF"/>
    <property type="match status" value="1"/>
</dbReference>
<evidence type="ECO:0000256" key="4">
    <source>
        <dbReference type="ARBA" id="ARBA00023163"/>
    </source>
</evidence>
<dbReference type="SUPFAM" id="SSF88659">
    <property type="entry name" value="Sigma3 and sigma4 domains of RNA polymerase sigma factors"/>
    <property type="match status" value="1"/>
</dbReference>
<dbReference type="Pfam" id="PF08281">
    <property type="entry name" value="Sigma70_r4_2"/>
    <property type="match status" value="1"/>
</dbReference>
<keyword evidence="3" id="KW-0731">Sigma factor</keyword>
<evidence type="ECO:0000259" key="5">
    <source>
        <dbReference type="Pfam" id="PF04542"/>
    </source>
</evidence>
<comment type="similarity">
    <text evidence="1">Belongs to the sigma-70 factor family. ECF subfamily.</text>
</comment>
<evidence type="ECO:0000256" key="3">
    <source>
        <dbReference type="ARBA" id="ARBA00023082"/>
    </source>
</evidence>
<dbReference type="PANTHER" id="PTHR43133:SF60">
    <property type="entry name" value="RNA POLYMERASE SIGMA FACTOR SIGV"/>
    <property type="match status" value="1"/>
</dbReference>
<organism evidence="7 8">
    <name type="scientific">Bacillus mycoides</name>
    <dbReference type="NCBI Taxonomy" id="1405"/>
    <lineage>
        <taxon>Bacteria</taxon>
        <taxon>Bacillati</taxon>
        <taxon>Bacillota</taxon>
        <taxon>Bacilli</taxon>
        <taxon>Bacillales</taxon>
        <taxon>Bacillaceae</taxon>
        <taxon>Bacillus</taxon>
        <taxon>Bacillus cereus group</taxon>
    </lineage>
</organism>
<evidence type="ECO:0000256" key="1">
    <source>
        <dbReference type="ARBA" id="ARBA00010641"/>
    </source>
</evidence>
<dbReference type="InterPro" id="IPR013249">
    <property type="entry name" value="RNA_pol_sigma70_r4_t2"/>
</dbReference>
<dbReference type="InterPro" id="IPR013325">
    <property type="entry name" value="RNA_pol_sigma_r2"/>
</dbReference>
<reference evidence="7 8" key="1">
    <citation type="submission" date="2016-08" db="EMBL/GenBank/DDBJ databases">
        <authorList>
            <person name="Seilhamer J.J."/>
        </authorList>
    </citation>
    <scope>NUCLEOTIDE SEQUENCE [LARGE SCALE GENOMIC DNA]</scope>
    <source>
        <strain evidence="7 8">SDA_GO95</strain>
    </source>
</reference>
<feature type="domain" description="RNA polymerase sigma factor 70 region 4 type 2" evidence="6">
    <location>
        <begin position="117"/>
        <end position="169"/>
    </location>
</feature>
<evidence type="ECO:0000259" key="6">
    <source>
        <dbReference type="Pfam" id="PF08281"/>
    </source>
</evidence>
<dbReference type="InterPro" id="IPR014284">
    <property type="entry name" value="RNA_pol_sigma-70_dom"/>
</dbReference>
<keyword evidence="2" id="KW-0805">Transcription regulation</keyword>
<dbReference type="SUPFAM" id="SSF88946">
    <property type="entry name" value="Sigma2 domain of RNA polymerase sigma factors"/>
    <property type="match status" value="1"/>
</dbReference>
<gene>
    <name evidence="7" type="ORF">BWGO95_01716</name>
</gene>
<dbReference type="Proteomes" id="UP000195696">
    <property type="component" value="Unassembled WGS sequence"/>
</dbReference>
<dbReference type="RefSeq" id="WP_016104486.1">
    <property type="nucleotide sequence ID" value="NZ_FMAK01000026.1"/>
</dbReference>
<dbReference type="Pfam" id="PF04542">
    <property type="entry name" value="Sigma70_r2"/>
    <property type="match status" value="1"/>
</dbReference>
<sequence length="190" mass="22834">MDEKLLIHEIKEGNKEAFNTLVQPYIQKAYRASYLILHDRSLAEDAVQESLIQAYKSMHRFDEKIASFKTWFHQILIHMTLKQKRKKRLAFLQIETWFQMKEVKTPESDFLIKEETRMVMQAVKYLPIKQQVVIVLFYYQDLSILEIAQVLHIKEGTVKSRLYKARENLRGYLSYCIMEDHEKEMNAWIE</sequence>
<feature type="domain" description="RNA polymerase sigma-70 region 2" evidence="5">
    <location>
        <begin position="21"/>
        <end position="88"/>
    </location>
</feature>
<evidence type="ECO:0000256" key="2">
    <source>
        <dbReference type="ARBA" id="ARBA00023015"/>
    </source>
</evidence>
<dbReference type="CDD" id="cd06171">
    <property type="entry name" value="Sigma70_r4"/>
    <property type="match status" value="1"/>
</dbReference>
<evidence type="ECO:0000313" key="7">
    <source>
        <dbReference type="EMBL" id="SCB67593.1"/>
    </source>
</evidence>
<dbReference type="GO" id="GO:0016987">
    <property type="term" value="F:sigma factor activity"/>
    <property type="evidence" value="ECO:0007669"/>
    <property type="project" value="UniProtKB-KW"/>
</dbReference>
<keyword evidence="4" id="KW-0804">Transcription</keyword>
<dbReference type="InterPro" id="IPR036388">
    <property type="entry name" value="WH-like_DNA-bd_sf"/>
</dbReference>
<dbReference type="InterPro" id="IPR039425">
    <property type="entry name" value="RNA_pol_sigma-70-like"/>
</dbReference>